<name>A0AAD6PAI0_9ROSI</name>
<dbReference type="SUPFAM" id="SSF103481">
    <property type="entry name" value="Multidrug resistance efflux transporter EmrE"/>
    <property type="match status" value="1"/>
</dbReference>
<keyword evidence="4" id="KW-1185">Reference proteome</keyword>
<sequence length="327" mass="36118">MMTPRQISEDRGVGSSPHFRHTPLQIIHVIGNFLRIWSVYSMYSYFSQTGASVVLFIFTCLIPSSILFLALQKPWKGRALSNQQVVPSVINGVITALYFILWAKGLKSCGPVRAILAEYSGAVLGVLSAALYGRKGHIWKKIGGLIAMLASFYFLSQGPTTEDQTEEVLGMGEMVVPILAGILSALRRVIARRVSLKNQLKRRLNAITITSATCFLFPVAMWDFITGSTSGNSVQLLFSTWAFLSTTLFGVILIFYIDSIAEERLHMVFSSPRHLMKLPLMVSFVPCHAVGIYEATALERGKKGSFQEPDPLTGVLEDHVQMSPLPT</sequence>
<organism evidence="3 4">
    <name type="scientific">Salix udensis</name>
    <dbReference type="NCBI Taxonomy" id="889485"/>
    <lineage>
        <taxon>Eukaryota</taxon>
        <taxon>Viridiplantae</taxon>
        <taxon>Streptophyta</taxon>
        <taxon>Embryophyta</taxon>
        <taxon>Tracheophyta</taxon>
        <taxon>Spermatophyta</taxon>
        <taxon>Magnoliopsida</taxon>
        <taxon>eudicotyledons</taxon>
        <taxon>Gunneridae</taxon>
        <taxon>Pentapetalae</taxon>
        <taxon>rosids</taxon>
        <taxon>fabids</taxon>
        <taxon>Malpighiales</taxon>
        <taxon>Salicaceae</taxon>
        <taxon>Saliceae</taxon>
        <taxon>Salix</taxon>
    </lineage>
</organism>
<dbReference type="AlphaFoldDB" id="A0AAD6PAI0"/>
<comment type="subcellular location">
    <subcellularLocation>
        <location evidence="1">Membrane</location>
        <topology evidence="1">Multi-pass membrane protein</topology>
    </subcellularLocation>
</comment>
<dbReference type="PANTHER" id="PTHR47513:SF1">
    <property type="entry name" value="OS07G0283200 PROTEIN"/>
    <property type="match status" value="1"/>
</dbReference>
<feature type="transmembrane region" description="Helical" evidence="2">
    <location>
        <begin position="114"/>
        <end position="131"/>
    </location>
</feature>
<feature type="transmembrane region" description="Helical" evidence="2">
    <location>
        <begin position="138"/>
        <end position="156"/>
    </location>
</feature>
<evidence type="ECO:0000313" key="4">
    <source>
        <dbReference type="Proteomes" id="UP001162972"/>
    </source>
</evidence>
<feature type="transmembrane region" description="Helical" evidence="2">
    <location>
        <begin position="206"/>
        <end position="225"/>
    </location>
</feature>
<dbReference type="InterPro" id="IPR037185">
    <property type="entry name" value="EmrE-like"/>
</dbReference>
<reference evidence="3 4" key="1">
    <citation type="journal article" date="2023" name="Int. J. Mol. Sci.">
        <title>De Novo Assembly and Annotation of 11 Diverse Shrub Willow (Salix) Genomes Reveals Novel Gene Organization in Sex-Linked Regions.</title>
        <authorList>
            <person name="Hyden B."/>
            <person name="Feng K."/>
            <person name="Yates T.B."/>
            <person name="Jawdy S."/>
            <person name="Cereghino C."/>
            <person name="Smart L.B."/>
            <person name="Muchero W."/>
        </authorList>
    </citation>
    <scope>NUCLEOTIDE SEQUENCE [LARGE SCALE GENOMIC DNA]</scope>
    <source>
        <tissue evidence="3">Shoot tip</tissue>
    </source>
</reference>
<dbReference type="Proteomes" id="UP001162972">
    <property type="component" value="Chromosome 17"/>
</dbReference>
<feature type="transmembrane region" description="Helical" evidence="2">
    <location>
        <begin position="52"/>
        <end position="72"/>
    </location>
</feature>
<dbReference type="PANTHER" id="PTHR47513">
    <property type="entry name" value="ZINC TRANSPORTER"/>
    <property type="match status" value="1"/>
</dbReference>
<protein>
    <submittedName>
        <fullName evidence="3">Uncharacterized protein</fullName>
    </submittedName>
</protein>
<keyword evidence="2" id="KW-0812">Transmembrane</keyword>
<feature type="transmembrane region" description="Helical" evidence="2">
    <location>
        <begin position="168"/>
        <end position="186"/>
    </location>
</feature>
<evidence type="ECO:0000256" key="1">
    <source>
        <dbReference type="ARBA" id="ARBA00004141"/>
    </source>
</evidence>
<gene>
    <name evidence="3" type="ORF">OIU84_028741</name>
</gene>
<accession>A0AAD6PAI0</accession>
<evidence type="ECO:0000256" key="2">
    <source>
        <dbReference type="SAM" id="Phobius"/>
    </source>
</evidence>
<proteinExistence type="predicted"/>
<evidence type="ECO:0000313" key="3">
    <source>
        <dbReference type="EMBL" id="KAJ6421423.1"/>
    </source>
</evidence>
<dbReference type="EMBL" id="JAPFFJ010000008">
    <property type="protein sequence ID" value="KAJ6421423.1"/>
    <property type="molecule type" value="Genomic_DNA"/>
</dbReference>
<comment type="caution">
    <text evidence="3">The sequence shown here is derived from an EMBL/GenBank/DDBJ whole genome shotgun (WGS) entry which is preliminary data.</text>
</comment>
<keyword evidence="2" id="KW-1133">Transmembrane helix</keyword>
<keyword evidence="2" id="KW-0472">Membrane</keyword>
<feature type="transmembrane region" description="Helical" evidence="2">
    <location>
        <begin position="237"/>
        <end position="257"/>
    </location>
</feature>
<feature type="transmembrane region" description="Helical" evidence="2">
    <location>
        <begin position="84"/>
        <end position="102"/>
    </location>
</feature>